<evidence type="ECO:0000256" key="2">
    <source>
        <dbReference type="ARBA" id="ARBA00022692"/>
    </source>
</evidence>
<evidence type="ECO:0000256" key="1">
    <source>
        <dbReference type="ARBA" id="ARBA00004141"/>
    </source>
</evidence>
<feature type="transmembrane region" description="Helical" evidence="5">
    <location>
        <begin position="48"/>
        <end position="64"/>
    </location>
</feature>
<keyword evidence="2 5" id="KW-0812">Transmembrane</keyword>
<evidence type="ECO:0000313" key="6">
    <source>
        <dbReference type="EMBL" id="KKL58197.1"/>
    </source>
</evidence>
<dbReference type="GO" id="GO:0016020">
    <property type="term" value="C:membrane"/>
    <property type="evidence" value="ECO:0007669"/>
    <property type="project" value="UniProtKB-SubCell"/>
</dbReference>
<keyword evidence="3 5" id="KW-1133">Transmembrane helix</keyword>
<keyword evidence="4 5" id="KW-0472">Membrane</keyword>
<dbReference type="EMBL" id="LAZR01029907">
    <property type="protein sequence ID" value="KKL58197.1"/>
    <property type="molecule type" value="Genomic_DNA"/>
</dbReference>
<name>A0A0F9G4E6_9ZZZZ</name>
<dbReference type="AlphaFoldDB" id="A0A0F9G4E6"/>
<comment type="caution">
    <text evidence="6">The sequence shown here is derived from an EMBL/GenBank/DDBJ whole genome shotgun (WGS) entry which is preliminary data.</text>
</comment>
<reference evidence="6" key="1">
    <citation type="journal article" date="2015" name="Nature">
        <title>Complex archaea that bridge the gap between prokaryotes and eukaryotes.</title>
        <authorList>
            <person name="Spang A."/>
            <person name="Saw J.H."/>
            <person name="Jorgensen S.L."/>
            <person name="Zaremba-Niedzwiedzka K."/>
            <person name="Martijn J."/>
            <person name="Lind A.E."/>
            <person name="van Eijk R."/>
            <person name="Schleper C."/>
            <person name="Guy L."/>
            <person name="Ettema T.J."/>
        </authorList>
    </citation>
    <scope>NUCLEOTIDE SEQUENCE</scope>
</reference>
<comment type="subcellular location">
    <subcellularLocation>
        <location evidence="1">Membrane</location>
        <topology evidence="1">Multi-pass membrane protein</topology>
    </subcellularLocation>
</comment>
<feature type="non-terminal residue" evidence="6">
    <location>
        <position position="1"/>
    </location>
</feature>
<dbReference type="Pfam" id="PF07681">
    <property type="entry name" value="DoxX"/>
    <property type="match status" value="1"/>
</dbReference>
<accession>A0A0F9G4E6</accession>
<gene>
    <name evidence="6" type="ORF">LCGC14_2227830</name>
</gene>
<dbReference type="InterPro" id="IPR032808">
    <property type="entry name" value="DoxX"/>
</dbReference>
<evidence type="ECO:0008006" key="7">
    <source>
        <dbReference type="Google" id="ProtNLM"/>
    </source>
</evidence>
<protein>
    <recommendedName>
        <fullName evidence="7">DoxX family protein</fullName>
    </recommendedName>
</protein>
<evidence type="ECO:0000256" key="5">
    <source>
        <dbReference type="SAM" id="Phobius"/>
    </source>
</evidence>
<sequence>ASKGPLKDIFVDMGTSQTALDVIDPLVIWGQILIGFSLILGLFTRVGAFFGALLMLMFYLPTLWPEHNPFIDDHVIYIGIFALLGALGAGRIIGIDSYLEQTETVKKMPALKYLLG</sequence>
<proteinExistence type="predicted"/>
<organism evidence="6">
    <name type="scientific">marine sediment metagenome</name>
    <dbReference type="NCBI Taxonomy" id="412755"/>
    <lineage>
        <taxon>unclassified sequences</taxon>
        <taxon>metagenomes</taxon>
        <taxon>ecological metagenomes</taxon>
    </lineage>
</organism>
<evidence type="ECO:0000256" key="4">
    <source>
        <dbReference type="ARBA" id="ARBA00023136"/>
    </source>
</evidence>
<feature type="transmembrane region" description="Helical" evidence="5">
    <location>
        <begin position="26"/>
        <end position="43"/>
    </location>
</feature>
<evidence type="ECO:0000256" key="3">
    <source>
        <dbReference type="ARBA" id="ARBA00022989"/>
    </source>
</evidence>
<feature type="transmembrane region" description="Helical" evidence="5">
    <location>
        <begin position="76"/>
        <end position="99"/>
    </location>
</feature>